<sequence>MTALAKYERLECDGLWRADKDAQRRDVVVSFGNATLVIADGAGRPLTHWSLPALERRNPGEVPAIYAPGEDADEYLEIADDLMIDAITAIHKALDKSRPKPGKLRQFMTLGTIVAVLAIAIFWLPGALSRQTLAVVPIAKRMEIGASLLGYMQETTGQACNEPRANAAATTLAKRLFGADTRTRIVVVPDLTQGALAIPGRLILVDYGLLQRADDPAAVAGFIVASRAKTGESDPLEALLQRAGLGVTFRLLTTGEIPAQVLQDNARTLLDTPPQTAGRDAIHTAFGKAQIPLAPYAALLDRTTGNMPDLGADPLDGQALPAILTDSAWVSLQNICNG</sequence>
<dbReference type="RefSeq" id="WP_090199472.1">
    <property type="nucleotide sequence ID" value="NZ_FOYP01000001.1"/>
</dbReference>
<keyword evidence="1" id="KW-0472">Membrane</keyword>
<dbReference type="AlphaFoldDB" id="A0A1I6GPH3"/>
<accession>A0A1I6GPH3</accession>
<evidence type="ECO:0000256" key="1">
    <source>
        <dbReference type="SAM" id="Phobius"/>
    </source>
</evidence>
<proteinExistence type="predicted"/>
<reference evidence="3" key="1">
    <citation type="submission" date="2016-10" db="EMBL/GenBank/DDBJ databases">
        <authorList>
            <person name="Varghese N."/>
            <person name="Submissions S."/>
        </authorList>
    </citation>
    <scope>NUCLEOTIDE SEQUENCE [LARGE SCALE GENOMIC DNA]</scope>
    <source>
        <strain evidence="3">DSM 26879</strain>
    </source>
</reference>
<organism evidence="2 3">
    <name type="scientific">Yoonia tamlensis</name>
    <dbReference type="NCBI Taxonomy" id="390270"/>
    <lineage>
        <taxon>Bacteria</taxon>
        <taxon>Pseudomonadati</taxon>
        <taxon>Pseudomonadota</taxon>
        <taxon>Alphaproteobacteria</taxon>
        <taxon>Rhodobacterales</taxon>
        <taxon>Paracoccaceae</taxon>
        <taxon>Yoonia</taxon>
    </lineage>
</organism>
<dbReference type="OrthoDB" id="7822309at2"/>
<gene>
    <name evidence="2" type="ORF">SAMN04488005_1994</name>
</gene>
<keyword evidence="1" id="KW-0812">Transmembrane</keyword>
<keyword evidence="1" id="KW-1133">Transmembrane helix</keyword>
<evidence type="ECO:0000313" key="3">
    <source>
        <dbReference type="Proteomes" id="UP000199478"/>
    </source>
</evidence>
<dbReference type="Proteomes" id="UP000199478">
    <property type="component" value="Unassembled WGS sequence"/>
</dbReference>
<protein>
    <submittedName>
        <fullName evidence="2">Uncharacterized protein</fullName>
    </submittedName>
</protein>
<keyword evidence="3" id="KW-1185">Reference proteome</keyword>
<evidence type="ECO:0000313" key="2">
    <source>
        <dbReference type="EMBL" id="SFR44123.1"/>
    </source>
</evidence>
<feature type="transmembrane region" description="Helical" evidence="1">
    <location>
        <begin position="107"/>
        <end position="128"/>
    </location>
</feature>
<name>A0A1I6GPH3_9RHOB</name>
<dbReference type="EMBL" id="FOYP01000001">
    <property type="protein sequence ID" value="SFR44123.1"/>
    <property type="molecule type" value="Genomic_DNA"/>
</dbReference>
<dbReference type="STRING" id="390270.SAMN04488005_1994"/>